<feature type="domain" description="Creatinase N-terminal" evidence="2">
    <location>
        <begin position="15"/>
        <end position="136"/>
    </location>
</feature>
<dbReference type="InterPro" id="IPR036005">
    <property type="entry name" value="Creatinase/aminopeptidase-like"/>
</dbReference>
<name>A0A9Q4KSN0_9EURY</name>
<dbReference type="InterPro" id="IPR000994">
    <property type="entry name" value="Pept_M24"/>
</dbReference>
<dbReference type="PANTHER" id="PTHR46112:SF2">
    <property type="entry name" value="XAA-PRO AMINOPEPTIDASE P-RELATED"/>
    <property type="match status" value="1"/>
</dbReference>
<dbReference type="Proteomes" id="UP001143747">
    <property type="component" value="Unassembled WGS sequence"/>
</dbReference>
<comment type="caution">
    <text evidence="3">The sequence shown here is derived from an EMBL/GenBank/DDBJ whole genome shotgun (WGS) entry which is preliminary data.</text>
</comment>
<keyword evidence="4" id="KW-1185">Reference proteome</keyword>
<reference evidence="3" key="1">
    <citation type="submission" date="2022-01" db="EMBL/GenBank/DDBJ databases">
        <title>Draft genome of Methanogenium marinum DSM 15558.</title>
        <authorList>
            <person name="Chen S.-C."/>
            <person name="You Y.-T."/>
        </authorList>
    </citation>
    <scope>NUCLEOTIDE SEQUENCE</scope>
    <source>
        <strain evidence="3">DSM 15558</strain>
    </source>
</reference>
<proteinExistence type="predicted"/>
<dbReference type="Pfam" id="PF01321">
    <property type="entry name" value="Creatinase_N"/>
    <property type="match status" value="1"/>
</dbReference>
<dbReference type="Gene3D" id="3.90.230.10">
    <property type="entry name" value="Creatinase/methionine aminopeptidase superfamily"/>
    <property type="match status" value="1"/>
</dbReference>
<dbReference type="InterPro" id="IPR000587">
    <property type="entry name" value="Creatinase_N"/>
</dbReference>
<dbReference type="PRINTS" id="PR00599">
    <property type="entry name" value="MAPEPTIDASE"/>
</dbReference>
<dbReference type="SUPFAM" id="SSF53092">
    <property type="entry name" value="Creatinase/prolidase N-terminal domain"/>
    <property type="match status" value="1"/>
</dbReference>
<dbReference type="InterPro" id="IPR050659">
    <property type="entry name" value="Peptidase_M24B"/>
</dbReference>
<evidence type="ECO:0000259" key="1">
    <source>
        <dbReference type="Pfam" id="PF00557"/>
    </source>
</evidence>
<evidence type="ECO:0000313" key="4">
    <source>
        <dbReference type="Proteomes" id="UP001143747"/>
    </source>
</evidence>
<dbReference type="CDD" id="cd01066">
    <property type="entry name" value="APP_MetAP"/>
    <property type="match status" value="1"/>
</dbReference>
<evidence type="ECO:0000259" key="2">
    <source>
        <dbReference type="Pfam" id="PF01321"/>
    </source>
</evidence>
<dbReference type="EMBL" id="JAKELO010000002">
    <property type="protein sequence ID" value="MDE4907861.1"/>
    <property type="molecule type" value="Genomic_DNA"/>
</dbReference>
<dbReference type="InterPro" id="IPR029149">
    <property type="entry name" value="Creatin/AminoP/Spt16_N"/>
</dbReference>
<gene>
    <name evidence="3" type="ORF">L0665_04460</name>
</gene>
<evidence type="ECO:0000313" key="3">
    <source>
        <dbReference type="EMBL" id="MDE4907861.1"/>
    </source>
</evidence>
<dbReference type="RefSeq" id="WP_274924505.1">
    <property type="nucleotide sequence ID" value="NZ_JAKELO010000002.1"/>
</dbReference>
<dbReference type="SUPFAM" id="SSF55920">
    <property type="entry name" value="Creatinase/aminopeptidase"/>
    <property type="match status" value="1"/>
</dbReference>
<dbReference type="PANTHER" id="PTHR46112">
    <property type="entry name" value="AMINOPEPTIDASE"/>
    <property type="match status" value="1"/>
</dbReference>
<dbReference type="InterPro" id="IPR001714">
    <property type="entry name" value="Pept_M24_MAP"/>
</dbReference>
<dbReference type="Pfam" id="PF00557">
    <property type="entry name" value="Peptidase_M24"/>
    <property type="match status" value="1"/>
</dbReference>
<feature type="domain" description="Peptidase M24" evidence="1">
    <location>
        <begin position="144"/>
        <end position="379"/>
    </location>
</feature>
<accession>A0A9Q4KSN0</accession>
<organism evidence="3 4">
    <name type="scientific">Methanogenium marinum</name>
    <dbReference type="NCBI Taxonomy" id="348610"/>
    <lineage>
        <taxon>Archaea</taxon>
        <taxon>Methanobacteriati</taxon>
        <taxon>Methanobacteriota</taxon>
        <taxon>Stenosarchaea group</taxon>
        <taxon>Methanomicrobia</taxon>
        <taxon>Methanomicrobiales</taxon>
        <taxon>Methanomicrobiaceae</taxon>
        <taxon>Methanogenium</taxon>
    </lineage>
</organism>
<dbReference type="AlphaFoldDB" id="A0A9Q4KSN0"/>
<dbReference type="Gene3D" id="3.40.350.10">
    <property type="entry name" value="Creatinase/prolidase N-terminal domain"/>
    <property type="match status" value="1"/>
</dbReference>
<protein>
    <submittedName>
        <fullName evidence="3">Xaa-Pro peptidase family protein</fullName>
    </submittedName>
</protein>
<sequence length="399" mass="44427">MSTPVPFTELHQRMIRFRDIMDIKEPDWECVVIFSNINLYYFTGTMQDGMLLIPRNSEPVFRVRSSYERACDESEFPRIAPMQSYRDAVQDLPVMPITLHLETEVVPLALLERFRKHFPVKTILAADSHLAAVRAVKSPYELNLMEKAGKIHQKVLEERVPELLRKGMSEAEFASLLYPAFIEEGHHGIVRFGMFDTEIVMGQIAFGESSLYPTAFNGPGGCYGLCPAVPLLGSRERTLEDGDLVFVDTGCGVEGYHTDKTMNYVFGKALPDNAIEAHYQCVEIQERMAAMLIPGAIPSEIYQTITKSLSPEFQENFMGFGNRRVNFLGHGVGLLIDEQPVIARGFDDPIQEGMVFALEPKKGIPGVGMVGTENTFVVTPAGGRCLTGTTRGLLPVALQ</sequence>